<proteinExistence type="predicted"/>
<sequence>MHIIGHPAKAPFEKLQKALRLFEWILGKGFRGKTLKTTYT</sequence>
<comment type="caution">
    <text evidence="1">The sequence shown here is derived from an EMBL/GenBank/DDBJ whole genome shotgun (WGS) entry which is preliminary data.</text>
</comment>
<accession>J0Z9H5</accession>
<organism evidence="1 2">
    <name type="scientific">Cardidatus Bartonella washoeensis 085-0475</name>
    <dbReference type="NCBI Taxonomy" id="1094564"/>
    <lineage>
        <taxon>Bacteria</taxon>
        <taxon>Pseudomonadati</taxon>
        <taxon>Pseudomonadota</taxon>
        <taxon>Alphaproteobacteria</taxon>
        <taxon>Hyphomicrobiales</taxon>
        <taxon>Bartonellaceae</taxon>
        <taxon>Bartonella</taxon>
    </lineage>
</organism>
<reference evidence="1 2" key="1">
    <citation type="submission" date="2012-03" db="EMBL/GenBank/DDBJ databases">
        <title>The Genome Sequence of Bartonella washoensis 085-0475.</title>
        <authorList>
            <consortium name="The Broad Institute Genome Sequencing Platform"/>
            <consortium name="The Broad Institute Genome Sequencing Center for Infectious Disease"/>
            <person name="Feldgarden M."/>
            <person name="Kirby J."/>
            <person name="Kosoy M."/>
            <person name="Birtles R."/>
            <person name="Probert W.S."/>
            <person name="Chiaraviglio L."/>
            <person name="Young S.K."/>
            <person name="Zeng Q."/>
            <person name="Gargeya S."/>
            <person name="Fitzgerald M."/>
            <person name="Haas B."/>
            <person name="Abouelleil A."/>
            <person name="Alvarado L."/>
            <person name="Arachchi H.M."/>
            <person name="Berlin A."/>
            <person name="Chapman S.B."/>
            <person name="Gearin G."/>
            <person name="Goldberg J."/>
            <person name="Griggs A."/>
            <person name="Gujja S."/>
            <person name="Hansen M."/>
            <person name="Heiman D."/>
            <person name="Howarth C."/>
            <person name="Larimer J."/>
            <person name="Lui A."/>
            <person name="MacDonald P.J.P."/>
            <person name="McCowen C."/>
            <person name="Montmayeur A."/>
            <person name="Murphy C."/>
            <person name="Neiman D."/>
            <person name="Pearson M."/>
            <person name="Priest M."/>
            <person name="Roberts A."/>
            <person name="Saif S."/>
            <person name="Shea T."/>
            <person name="Sisk P."/>
            <person name="Stolte C."/>
            <person name="Sykes S."/>
            <person name="Wortman J."/>
            <person name="Nusbaum C."/>
            <person name="Birren B."/>
        </authorList>
    </citation>
    <scope>NUCLEOTIDE SEQUENCE [LARGE SCALE GENOMIC DNA]</scope>
    <source>
        <strain evidence="1 2">085-0475</strain>
    </source>
</reference>
<dbReference type="Proteomes" id="UP000002646">
    <property type="component" value="Unassembled WGS sequence"/>
</dbReference>
<protein>
    <submittedName>
        <fullName evidence="1">Uncharacterized protein</fullName>
    </submittedName>
</protein>
<dbReference type="PATRIC" id="fig|1094564.3.peg.1389"/>
<gene>
    <name evidence="1" type="ORF">MCW_01221</name>
</gene>
<dbReference type="HOGENOM" id="CLU_3285527_0_0_5"/>
<name>J0Z9H5_9HYPH</name>
<dbReference type="EMBL" id="AILX01000017">
    <property type="protein sequence ID" value="EJF84408.1"/>
    <property type="molecule type" value="Genomic_DNA"/>
</dbReference>
<dbReference type="AlphaFoldDB" id="J0Z9H5"/>
<evidence type="ECO:0000313" key="2">
    <source>
        <dbReference type="Proteomes" id="UP000002646"/>
    </source>
</evidence>
<evidence type="ECO:0000313" key="1">
    <source>
        <dbReference type="EMBL" id="EJF84408.1"/>
    </source>
</evidence>